<gene>
    <name evidence="6" type="ORF">LOD99_11143</name>
</gene>
<dbReference type="PROSITE" id="PS00108">
    <property type="entry name" value="PROTEIN_KINASE_ST"/>
    <property type="match status" value="1"/>
</dbReference>
<dbReference type="InterPro" id="IPR008271">
    <property type="entry name" value="Ser/Thr_kinase_AS"/>
</dbReference>
<feature type="domain" description="Protein kinase" evidence="5">
    <location>
        <begin position="278"/>
        <end position="588"/>
    </location>
</feature>
<dbReference type="GO" id="GO:0005524">
    <property type="term" value="F:ATP binding"/>
    <property type="evidence" value="ECO:0007669"/>
    <property type="project" value="UniProtKB-KW"/>
</dbReference>
<dbReference type="PANTHER" id="PTHR24348">
    <property type="entry name" value="SERINE/THREONINE-PROTEIN KINASE UNC-51-RELATED"/>
    <property type="match status" value="1"/>
</dbReference>
<dbReference type="GO" id="GO:0000045">
    <property type="term" value="P:autophagosome assembly"/>
    <property type="evidence" value="ECO:0007669"/>
    <property type="project" value="TreeGrafter"/>
</dbReference>
<keyword evidence="2" id="KW-0547">Nucleotide-binding</keyword>
<dbReference type="Proteomes" id="UP001165289">
    <property type="component" value="Unassembled WGS sequence"/>
</dbReference>
<evidence type="ECO:0000256" key="2">
    <source>
        <dbReference type="ARBA" id="ARBA00022741"/>
    </source>
</evidence>
<dbReference type="GO" id="GO:0016020">
    <property type="term" value="C:membrane"/>
    <property type="evidence" value="ECO:0007669"/>
    <property type="project" value="TreeGrafter"/>
</dbReference>
<keyword evidence="7" id="KW-1185">Reference proteome</keyword>
<keyword evidence="4" id="KW-0067">ATP-binding</keyword>
<keyword evidence="3" id="KW-0418">Kinase</keyword>
<dbReference type="GO" id="GO:0005776">
    <property type="term" value="C:autophagosome"/>
    <property type="evidence" value="ECO:0007669"/>
    <property type="project" value="TreeGrafter"/>
</dbReference>
<dbReference type="GO" id="GO:0010506">
    <property type="term" value="P:regulation of autophagy"/>
    <property type="evidence" value="ECO:0007669"/>
    <property type="project" value="InterPro"/>
</dbReference>
<dbReference type="InterPro" id="IPR011009">
    <property type="entry name" value="Kinase-like_dom_sf"/>
</dbReference>
<dbReference type="GO" id="GO:0000407">
    <property type="term" value="C:phagophore assembly site"/>
    <property type="evidence" value="ECO:0007669"/>
    <property type="project" value="TreeGrafter"/>
</dbReference>
<organism evidence="6 7">
    <name type="scientific">Oopsacas minuta</name>
    <dbReference type="NCBI Taxonomy" id="111878"/>
    <lineage>
        <taxon>Eukaryota</taxon>
        <taxon>Metazoa</taxon>
        <taxon>Porifera</taxon>
        <taxon>Hexactinellida</taxon>
        <taxon>Hexasterophora</taxon>
        <taxon>Lyssacinosida</taxon>
        <taxon>Leucopsacidae</taxon>
        <taxon>Oopsacas</taxon>
    </lineage>
</organism>
<dbReference type="Pfam" id="PF00069">
    <property type="entry name" value="Pkinase"/>
    <property type="match status" value="1"/>
</dbReference>
<evidence type="ECO:0000259" key="5">
    <source>
        <dbReference type="PROSITE" id="PS50011"/>
    </source>
</evidence>
<dbReference type="GO" id="GO:0005829">
    <property type="term" value="C:cytosol"/>
    <property type="evidence" value="ECO:0007669"/>
    <property type="project" value="TreeGrafter"/>
</dbReference>
<dbReference type="PANTHER" id="PTHR24348:SF22">
    <property type="entry name" value="NON-SPECIFIC SERINE_THREONINE PROTEIN KINASE"/>
    <property type="match status" value="1"/>
</dbReference>
<evidence type="ECO:0000313" key="6">
    <source>
        <dbReference type="EMBL" id="KAI6657252.1"/>
    </source>
</evidence>
<dbReference type="GO" id="GO:0004674">
    <property type="term" value="F:protein serine/threonine kinase activity"/>
    <property type="evidence" value="ECO:0007669"/>
    <property type="project" value="InterPro"/>
</dbReference>
<sequence>MMDFRNLENIDFDLYHLERLWFLDHVPSGFWARFISQLRGDKTIQELFNIWLPKSYTSIKYFLSKSTFEIHYKGCTLFEVLLVESSKINRYDKIPGLIKHYFSIHVYVNLLVWSVFSIDTSNSCENSMELSHPDQIQIIDNIKNVLPDAAILLHKLSAHYKTLLNNWYKNIAHFVSTEDSKRDPLIFYTPCQKCSRGIEDLDEIETSIRAVSNMGGSYVYYGKKRVNIFSSEECINFFYGGNRKICPIHNWMNFMIVCPDLYFVHMNKNARKNYKMEIFSKDILGVGGFGLVCKGTLTPLETTLCNIHTIINEDDGGPEISSCDENETVALKFLVKYPDQKAENFLYFLKEEKYSEQELLEMHSAILNEMSFCIKLEHPNVVQLLSVGFETYFYLIFELAPLGSLKDILEKYIDHNSYIQYDIILKTLEELCIGLLYLHEELKIIHMDLKPNNLLVWSYPLPSVNDPIEHDRVRLKIADYRLVYMYSNMGNKLGAVMGTPGYMAPEVVSKTTLSIEPTADIYAVGIIIYQLLTVTTNPADYSELIYFEEQKHYFPLMLHSLVRMCVEHDPEKRTNSRELVDLIQSPEMRNAQLHVAIKLGQFKSIIRTHYSMDLLVEPLLEKVNQFVSPSSDSTLDSCWKMLESGGIQLNRGHSNSLEKQDVINEKEISMNCIDIGKGTMPPHRIKSLETKSKNRVTSFRAGIHAYSHKTRMLHNASPSIQGQLNESSHIPAQSPYINTKFEGLDDLIMSEGEMAENYTCEHVCQMFVSYDKLLKDSDERCLSFLSINSDQNMSIKLYECDKELFKSRVNAICIIKNSMWLGTDKGEIVIYPDMRELQLNSNHKSRPYFKALARDPTNVKANMYILDLQHLKEWNCVIATTSLGDIFWLNDDLESKGLTTNLTCHLSPHPIASAINRVHTIRKNNELQIWCTRGNIPNPLTIVHLPIQKEYKYRLTELQSNYIEQQLHHITSATYQDEEKTITKVWTSVMNRSIIVCWDIDNISEPSIINIANAINTPDNSARISIKSLLAVKERLYVGTSDGCIIRYNVNGEIHSVYRWFLGNVRHIVQLPSEIEWCLNRNSFFPINTKNFKFASKGAYSESILLAALGEGLSILRNPKKLIPSKSNEYDRDTIVFTIWRELEK</sequence>
<dbReference type="Gene3D" id="1.10.510.10">
    <property type="entry name" value="Transferase(Phosphotransferase) domain 1"/>
    <property type="match status" value="1"/>
</dbReference>
<evidence type="ECO:0000313" key="7">
    <source>
        <dbReference type="Proteomes" id="UP001165289"/>
    </source>
</evidence>
<dbReference type="InterPro" id="IPR000719">
    <property type="entry name" value="Prot_kinase_dom"/>
</dbReference>
<comment type="caution">
    <text evidence="6">The sequence shown here is derived from an EMBL/GenBank/DDBJ whole genome shotgun (WGS) entry which is preliminary data.</text>
</comment>
<evidence type="ECO:0000256" key="3">
    <source>
        <dbReference type="ARBA" id="ARBA00022777"/>
    </source>
</evidence>
<dbReference type="PROSITE" id="PS50011">
    <property type="entry name" value="PROTEIN_KINASE_DOM"/>
    <property type="match status" value="1"/>
</dbReference>
<name>A0AAV7K862_9METZ</name>
<protein>
    <recommendedName>
        <fullName evidence="5">Protein kinase domain-containing protein</fullName>
    </recommendedName>
</protein>
<keyword evidence="1" id="KW-0808">Transferase</keyword>
<dbReference type="SMART" id="SM00220">
    <property type="entry name" value="S_TKc"/>
    <property type="match status" value="1"/>
</dbReference>
<reference evidence="6 7" key="1">
    <citation type="journal article" date="2023" name="BMC Biol.">
        <title>The compact genome of the sponge Oopsacas minuta (Hexactinellida) is lacking key metazoan core genes.</title>
        <authorList>
            <person name="Santini S."/>
            <person name="Schenkelaars Q."/>
            <person name="Jourda C."/>
            <person name="Duchesne M."/>
            <person name="Belahbib H."/>
            <person name="Rocher C."/>
            <person name="Selva M."/>
            <person name="Riesgo A."/>
            <person name="Vervoort M."/>
            <person name="Leys S.P."/>
            <person name="Kodjabachian L."/>
            <person name="Le Bivic A."/>
            <person name="Borchiellini C."/>
            <person name="Claverie J.M."/>
            <person name="Renard E."/>
        </authorList>
    </citation>
    <scope>NUCLEOTIDE SEQUENCE [LARGE SCALE GENOMIC DNA]</scope>
    <source>
        <strain evidence="6">SPO-2</strain>
    </source>
</reference>
<proteinExistence type="predicted"/>
<dbReference type="AlphaFoldDB" id="A0AAV7K862"/>
<accession>A0AAV7K862</accession>
<dbReference type="InterPro" id="IPR045269">
    <property type="entry name" value="Atg1-like"/>
</dbReference>
<dbReference type="EMBL" id="JAKMXF010000112">
    <property type="protein sequence ID" value="KAI6657252.1"/>
    <property type="molecule type" value="Genomic_DNA"/>
</dbReference>
<dbReference type="SUPFAM" id="SSF56112">
    <property type="entry name" value="Protein kinase-like (PK-like)"/>
    <property type="match status" value="1"/>
</dbReference>
<evidence type="ECO:0000256" key="1">
    <source>
        <dbReference type="ARBA" id="ARBA00022679"/>
    </source>
</evidence>
<evidence type="ECO:0000256" key="4">
    <source>
        <dbReference type="ARBA" id="ARBA00022840"/>
    </source>
</evidence>